<feature type="transmembrane region" description="Helical" evidence="7">
    <location>
        <begin position="119"/>
        <end position="138"/>
    </location>
</feature>
<dbReference type="EMBL" id="ML993607">
    <property type="protein sequence ID" value="KAF2163826.1"/>
    <property type="molecule type" value="Genomic_DNA"/>
</dbReference>
<evidence type="ECO:0000256" key="3">
    <source>
        <dbReference type="ARBA" id="ARBA00022692"/>
    </source>
</evidence>
<feature type="transmembrane region" description="Helical" evidence="7">
    <location>
        <begin position="176"/>
        <end position="195"/>
    </location>
</feature>
<dbReference type="SUPFAM" id="SSF103473">
    <property type="entry name" value="MFS general substrate transporter"/>
    <property type="match status" value="1"/>
</dbReference>
<dbReference type="GO" id="GO:0022857">
    <property type="term" value="F:transmembrane transporter activity"/>
    <property type="evidence" value="ECO:0007669"/>
    <property type="project" value="InterPro"/>
</dbReference>
<keyword evidence="5 7" id="KW-0472">Membrane</keyword>
<feature type="transmembrane region" description="Helical" evidence="7">
    <location>
        <begin position="51"/>
        <end position="77"/>
    </location>
</feature>
<dbReference type="AlphaFoldDB" id="A0A6A6CEH1"/>
<keyword evidence="2" id="KW-0813">Transport</keyword>
<dbReference type="OrthoDB" id="3649862at2759"/>
<evidence type="ECO:0000313" key="9">
    <source>
        <dbReference type="EMBL" id="KAF2163826.1"/>
    </source>
</evidence>
<evidence type="ECO:0000256" key="2">
    <source>
        <dbReference type="ARBA" id="ARBA00022448"/>
    </source>
</evidence>
<organism evidence="9 10">
    <name type="scientific">Zasmidium cellare ATCC 36951</name>
    <dbReference type="NCBI Taxonomy" id="1080233"/>
    <lineage>
        <taxon>Eukaryota</taxon>
        <taxon>Fungi</taxon>
        <taxon>Dikarya</taxon>
        <taxon>Ascomycota</taxon>
        <taxon>Pezizomycotina</taxon>
        <taxon>Dothideomycetes</taxon>
        <taxon>Dothideomycetidae</taxon>
        <taxon>Mycosphaerellales</taxon>
        <taxon>Mycosphaerellaceae</taxon>
        <taxon>Zasmidium</taxon>
    </lineage>
</organism>
<reference evidence="9" key="1">
    <citation type="journal article" date="2020" name="Stud. Mycol.">
        <title>101 Dothideomycetes genomes: a test case for predicting lifestyles and emergence of pathogens.</title>
        <authorList>
            <person name="Haridas S."/>
            <person name="Albert R."/>
            <person name="Binder M."/>
            <person name="Bloem J."/>
            <person name="Labutti K."/>
            <person name="Salamov A."/>
            <person name="Andreopoulos B."/>
            <person name="Baker S."/>
            <person name="Barry K."/>
            <person name="Bills G."/>
            <person name="Bluhm B."/>
            <person name="Cannon C."/>
            <person name="Castanera R."/>
            <person name="Culley D."/>
            <person name="Daum C."/>
            <person name="Ezra D."/>
            <person name="Gonzalez J."/>
            <person name="Henrissat B."/>
            <person name="Kuo A."/>
            <person name="Liang C."/>
            <person name="Lipzen A."/>
            <person name="Lutzoni F."/>
            <person name="Magnuson J."/>
            <person name="Mondo S."/>
            <person name="Nolan M."/>
            <person name="Ohm R."/>
            <person name="Pangilinan J."/>
            <person name="Park H.-J."/>
            <person name="Ramirez L."/>
            <person name="Alfaro M."/>
            <person name="Sun H."/>
            <person name="Tritt A."/>
            <person name="Yoshinaga Y."/>
            <person name="Zwiers L.-H."/>
            <person name="Turgeon B."/>
            <person name="Goodwin S."/>
            <person name="Spatafora J."/>
            <person name="Crous P."/>
            <person name="Grigoriev I."/>
        </authorList>
    </citation>
    <scope>NUCLEOTIDE SEQUENCE</scope>
    <source>
        <strain evidence="9">ATCC 36951</strain>
    </source>
</reference>
<feature type="transmembrane region" description="Helical" evidence="7">
    <location>
        <begin position="449"/>
        <end position="468"/>
    </location>
</feature>
<dbReference type="InterPro" id="IPR011701">
    <property type="entry name" value="MFS"/>
</dbReference>
<dbReference type="PANTHER" id="PTHR23501:SF177">
    <property type="entry name" value="MAJOR FACILITATOR SUPERFAMILY (MFS) PROFILE DOMAIN-CONTAINING PROTEIN-RELATED"/>
    <property type="match status" value="1"/>
</dbReference>
<evidence type="ECO:0000256" key="5">
    <source>
        <dbReference type="ARBA" id="ARBA00023136"/>
    </source>
</evidence>
<feature type="transmembrane region" description="Helical" evidence="7">
    <location>
        <begin position="383"/>
        <end position="405"/>
    </location>
</feature>
<dbReference type="Pfam" id="PF07690">
    <property type="entry name" value="MFS_1"/>
    <property type="match status" value="1"/>
</dbReference>
<keyword evidence="4 7" id="KW-1133">Transmembrane helix</keyword>
<dbReference type="RefSeq" id="XP_033664715.1">
    <property type="nucleotide sequence ID" value="XM_033807918.1"/>
</dbReference>
<dbReference type="PROSITE" id="PS50850">
    <property type="entry name" value="MFS"/>
    <property type="match status" value="1"/>
</dbReference>
<feature type="transmembrane region" description="Helical" evidence="7">
    <location>
        <begin position="144"/>
        <end position="169"/>
    </location>
</feature>
<accession>A0A6A6CEH1</accession>
<protein>
    <recommendedName>
        <fullName evidence="8">Major facilitator superfamily (MFS) profile domain-containing protein</fullName>
    </recommendedName>
</protein>
<dbReference type="Proteomes" id="UP000799537">
    <property type="component" value="Unassembled WGS sequence"/>
</dbReference>
<feature type="transmembrane region" description="Helical" evidence="7">
    <location>
        <begin position="89"/>
        <end position="107"/>
    </location>
</feature>
<dbReference type="InterPro" id="IPR020846">
    <property type="entry name" value="MFS_dom"/>
</dbReference>
<dbReference type="GO" id="GO:0005886">
    <property type="term" value="C:plasma membrane"/>
    <property type="evidence" value="ECO:0007669"/>
    <property type="project" value="TreeGrafter"/>
</dbReference>
<dbReference type="Gene3D" id="1.20.1250.20">
    <property type="entry name" value="MFS general substrate transporter like domains"/>
    <property type="match status" value="1"/>
</dbReference>
<feature type="compositionally biased region" description="Basic and acidic residues" evidence="6">
    <location>
        <begin position="1"/>
        <end position="22"/>
    </location>
</feature>
<evidence type="ECO:0000259" key="8">
    <source>
        <dbReference type="PROSITE" id="PS50850"/>
    </source>
</evidence>
<keyword evidence="10" id="KW-1185">Reference proteome</keyword>
<dbReference type="PANTHER" id="PTHR23501">
    <property type="entry name" value="MAJOR FACILITATOR SUPERFAMILY"/>
    <property type="match status" value="1"/>
</dbReference>
<dbReference type="InterPro" id="IPR036259">
    <property type="entry name" value="MFS_trans_sf"/>
</dbReference>
<evidence type="ECO:0000256" key="1">
    <source>
        <dbReference type="ARBA" id="ARBA00004141"/>
    </source>
</evidence>
<gene>
    <name evidence="9" type="ORF">M409DRAFT_26006</name>
</gene>
<feature type="domain" description="Major facilitator superfamily (MFS) profile" evidence="8">
    <location>
        <begin position="54"/>
        <end position="544"/>
    </location>
</feature>
<comment type="subcellular location">
    <subcellularLocation>
        <location evidence="1">Membrane</location>
        <topology evidence="1">Multi-pass membrane protein</topology>
    </subcellularLocation>
</comment>
<dbReference type="FunFam" id="1.20.1720.10:FF:000012">
    <property type="entry name" value="MFS toxin efflux pump (AflT)"/>
    <property type="match status" value="1"/>
</dbReference>
<evidence type="ECO:0000256" key="7">
    <source>
        <dbReference type="SAM" id="Phobius"/>
    </source>
</evidence>
<feature type="transmembrane region" description="Helical" evidence="7">
    <location>
        <begin position="411"/>
        <end position="437"/>
    </location>
</feature>
<name>A0A6A6CEH1_ZASCE</name>
<feature type="transmembrane region" description="Helical" evidence="7">
    <location>
        <begin position="354"/>
        <end position="376"/>
    </location>
</feature>
<feature type="transmembrane region" description="Helical" evidence="7">
    <location>
        <begin position="249"/>
        <end position="268"/>
    </location>
</feature>
<evidence type="ECO:0000313" key="10">
    <source>
        <dbReference type="Proteomes" id="UP000799537"/>
    </source>
</evidence>
<proteinExistence type="predicted"/>
<dbReference type="GeneID" id="54561190"/>
<sequence>MDDTKDRTADASEAHSTKESLDSHPNSIPPPNQLDEPNDGDAIVYPTTAKLILILSAAALSIFLVALDTSIISTAIPQITDDFHSLDDVAWYGSGFFMTTAAFQSMWGKGYKYFTVKTVFLLAVFIFEVGSLICAVAPNSTALIIGRAIAGVGGAGITSGSYIIVGLAAPPARTPALLGVIGASFAIASVIGPLLGGAFTENVSWRWCFYINLPIGGVAAAVILFFYTNPAHAKPVRATWKEKVLQMDIGGTILLLGAVICFLLALQWGGVSKAWSSSDVIGTLVGAAVIFTAFVVVEIYLGDRAAVNTRLLKGKTMAIMMAFNFILSGCFFVLLYYLPIYFQVVSGVDAAQSGIRSIPLVAGASIFAMVAGFIMTATGEFQLVSLVGTVLVTIASGLIYTLAVGSGSGEWIGYQVMVGIGLGLCMQTAVIVAQAIVDPADLSTASAMALFFQLLGGAIWLSVGQSIFTNKLILDLRQAPSIDAAAVVAAGATELRRILSGDDLSYAIESYMAGLKNAYAIGIALGGVTFVLVLSSIVFDRRKLPKGSAAAAAA</sequence>
<feature type="transmembrane region" description="Helical" evidence="7">
    <location>
        <begin position="207"/>
        <end position="228"/>
    </location>
</feature>
<feature type="transmembrane region" description="Helical" evidence="7">
    <location>
        <begin position="280"/>
        <end position="301"/>
    </location>
</feature>
<feature type="transmembrane region" description="Helical" evidence="7">
    <location>
        <begin position="518"/>
        <end position="539"/>
    </location>
</feature>
<feature type="region of interest" description="Disordered" evidence="6">
    <location>
        <begin position="1"/>
        <end position="39"/>
    </location>
</feature>
<dbReference type="CDD" id="cd17502">
    <property type="entry name" value="MFS_Azr1_MDR_like"/>
    <property type="match status" value="1"/>
</dbReference>
<feature type="transmembrane region" description="Helical" evidence="7">
    <location>
        <begin position="322"/>
        <end position="342"/>
    </location>
</feature>
<keyword evidence="3 7" id="KW-0812">Transmembrane</keyword>
<evidence type="ECO:0000256" key="4">
    <source>
        <dbReference type="ARBA" id="ARBA00022989"/>
    </source>
</evidence>
<evidence type="ECO:0000256" key="6">
    <source>
        <dbReference type="SAM" id="MobiDB-lite"/>
    </source>
</evidence>